<evidence type="ECO:0000256" key="2">
    <source>
        <dbReference type="ARBA" id="ARBA00048655"/>
    </source>
</evidence>
<dbReference type="AlphaFoldDB" id="A0A8X7MJ75"/>
<reference evidence="4" key="1">
    <citation type="submission" date="2016-04" db="EMBL/GenBank/DDBJ databases">
        <authorList>
            <person name="Nguyen H.D."/>
            <person name="Samba Siva P."/>
            <person name="Cullis J."/>
            <person name="Levesque C.A."/>
            <person name="Hambleton S."/>
        </authorList>
    </citation>
    <scope>NUCLEOTIDE SEQUENCE</scope>
    <source>
        <strain evidence="4">DAOMC 236426</strain>
    </source>
</reference>
<keyword evidence="3" id="KW-0418">Kinase</keyword>
<dbReference type="Pfam" id="PF03881">
    <property type="entry name" value="Fructosamin_kin"/>
    <property type="match status" value="1"/>
</dbReference>
<dbReference type="GO" id="GO:0102193">
    <property type="term" value="F:protein-ribulosamine 3-kinase activity"/>
    <property type="evidence" value="ECO:0007669"/>
    <property type="project" value="UniProtKB-EC"/>
</dbReference>
<sequence length="320" mass="35282">MAIDSALQAALLKHCIQFGSSFSSSGSSCIKVEPSGKLLFGKVASPAEQVLGEAASLQALRTACEQAGLNEEECIVPRVYGSGTVDTDKDGRRRSEAYLITDYLSLSSRVDSSGQATLGRRLALMHSASPPEHRYGFDVPTHCGVTEQDNTYERDWRTFWERRRIGNLVERIGDQRLSSLQEEMQSSGVYDLLLDPVRDVRPSCIHGDLWSGNAGTDKTTGEPMIFESSYYGHGEAELGMTKMFGGFTSDFYDAYHKVLPRSEPHYEERLRLYELYHHLNHALVFGGSYKSGAVSIMEGLIDFAGQDGGTADNNARRSGL</sequence>
<organism evidence="4 5">
    <name type="scientific">Tilletia controversa</name>
    <name type="common">dwarf bunt fungus</name>
    <dbReference type="NCBI Taxonomy" id="13291"/>
    <lineage>
        <taxon>Eukaryota</taxon>
        <taxon>Fungi</taxon>
        <taxon>Dikarya</taxon>
        <taxon>Basidiomycota</taxon>
        <taxon>Ustilaginomycotina</taxon>
        <taxon>Exobasidiomycetes</taxon>
        <taxon>Tilletiales</taxon>
        <taxon>Tilletiaceae</taxon>
        <taxon>Tilletia</taxon>
    </lineage>
</organism>
<protein>
    <recommendedName>
        <fullName evidence="1">protein-ribulosamine 3-kinase</fullName>
        <ecNumber evidence="1">2.7.1.172</ecNumber>
    </recommendedName>
</protein>
<comment type="similarity">
    <text evidence="3">Belongs to the fructosamine kinase family.</text>
</comment>
<dbReference type="EMBL" id="LWDE02002368">
    <property type="protein sequence ID" value="KAE8237839.1"/>
    <property type="molecule type" value="Genomic_DNA"/>
</dbReference>
<accession>A0A8X7MJ75</accession>
<comment type="catalytic activity">
    <reaction evidence="2">
        <text>N(6)-D-ribulosyl-L-lysyl-[protein] + ATP = N(6)-(3-O-phospho-D-ribulosyl)-L-lysyl-[protein] + ADP + H(+)</text>
        <dbReference type="Rhea" id="RHEA:48432"/>
        <dbReference type="Rhea" id="RHEA-COMP:12103"/>
        <dbReference type="Rhea" id="RHEA-COMP:12104"/>
        <dbReference type="ChEBI" id="CHEBI:15378"/>
        <dbReference type="ChEBI" id="CHEBI:30616"/>
        <dbReference type="ChEBI" id="CHEBI:90418"/>
        <dbReference type="ChEBI" id="CHEBI:90420"/>
        <dbReference type="ChEBI" id="CHEBI:456216"/>
        <dbReference type="EC" id="2.7.1.172"/>
    </reaction>
    <physiologicalReaction direction="left-to-right" evidence="2">
        <dbReference type="Rhea" id="RHEA:48433"/>
    </physiologicalReaction>
</comment>
<dbReference type="GO" id="GO:0016301">
    <property type="term" value="F:kinase activity"/>
    <property type="evidence" value="ECO:0007669"/>
    <property type="project" value="UniProtKB-UniRule"/>
</dbReference>
<reference evidence="4" key="2">
    <citation type="journal article" date="2019" name="IMA Fungus">
        <title>Genome sequencing and comparison of five Tilletia species to identify candidate genes for the detection of regulated species infecting wheat.</title>
        <authorList>
            <person name="Nguyen H.D.T."/>
            <person name="Sultana T."/>
            <person name="Kesanakurti P."/>
            <person name="Hambleton S."/>
        </authorList>
    </citation>
    <scope>NUCLEOTIDE SEQUENCE</scope>
    <source>
        <strain evidence="4">DAOMC 236426</strain>
    </source>
</reference>
<keyword evidence="5" id="KW-1185">Reference proteome</keyword>
<dbReference type="Gene3D" id="3.90.1200.10">
    <property type="match status" value="1"/>
</dbReference>
<dbReference type="InterPro" id="IPR011009">
    <property type="entry name" value="Kinase-like_dom_sf"/>
</dbReference>
<dbReference type="Proteomes" id="UP000077684">
    <property type="component" value="Unassembled WGS sequence"/>
</dbReference>
<evidence type="ECO:0000313" key="5">
    <source>
        <dbReference type="Proteomes" id="UP000077684"/>
    </source>
</evidence>
<dbReference type="EC" id="2.7.1.172" evidence="1"/>
<dbReference type="PANTHER" id="PTHR12149:SF8">
    <property type="entry name" value="PROTEIN-RIBULOSAMINE 3-KINASE"/>
    <property type="match status" value="1"/>
</dbReference>
<proteinExistence type="inferred from homology"/>
<name>A0A8X7MJ75_9BASI</name>
<evidence type="ECO:0000256" key="1">
    <source>
        <dbReference type="ARBA" id="ARBA00011961"/>
    </source>
</evidence>
<evidence type="ECO:0000256" key="3">
    <source>
        <dbReference type="PIRNR" id="PIRNR006221"/>
    </source>
</evidence>
<evidence type="ECO:0000313" key="4">
    <source>
        <dbReference type="EMBL" id="KAE8237839.1"/>
    </source>
</evidence>
<comment type="caution">
    <text evidence="4">The sequence shown here is derived from an EMBL/GenBank/DDBJ whole genome shotgun (WGS) entry which is preliminary data.</text>
</comment>
<dbReference type="PIRSF" id="PIRSF006221">
    <property type="entry name" value="Ketosamine-3-kinase"/>
    <property type="match status" value="1"/>
</dbReference>
<dbReference type="SUPFAM" id="SSF56112">
    <property type="entry name" value="Protein kinase-like (PK-like)"/>
    <property type="match status" value="1"/>
</dbReference>
<dbReference type="PANTHER" id="PTHR12149">
    <property type="entry name" value="FRUCTOSAMINE 3 KINASE-RELATED PROTEIN"/>
    <property type="match status" value="1"/>
</dbReference>
<keyword evidence="3" id="KW-0808">Transferase</keyword>
<gene>
    <name evidence="4" type="ORF">A4X06_0g9089</name>
</gene>
<dbReference type="InterPro" id="IPR016477">
    <property type="entry name" value="Fructo-/Ketosamine-3-kinase"/>
</dbReference>